<accession>A0A9X2RLA5</accession>
<keyword evidence="1" id="KW-0808">Transferase</keyword>
<organism evidence="3 4">
    <name type="scientific">Streptomyces telluris</name>
    <dbReference type="NCBI Taxonomy" id="2720021"/>
    <lineage>
        <taxon>Bacteria</taxon>
        <taxon>Bacillati</taxon>
        <taxon>Actinomycetota</taxon>
        <taxon>Actinomycetes</taxon>
        <taxon>Kitasatosporales</taxon>
        <taxon>Streptomycetaceae</taxon>
        <taxon>Streptomyces</taxon>
    </lineage>
</organism>
<gene>
    <name evidence="3" type="ORF">NQU55_06000</name>
</gene>
<keyword evidence="3" id="KW-0547">Nucleotide-binding</keyword>
<evidence type="ECO:0000313" key="4">
    <source>
        <dbReference type="Proteomes" id="UP001142374"/>
    </source>
</evidence>
<dbReference type="Pfam" id="PF13581">
    <property type="entry name" value="HATPase_c_2"/>
    <property type="match status" value="1"/>
</dbReference>
<dbReference type="CDD" id="cd16936">
    <property type="entry name" value="HATPase_RsbW-like"/>
    <property type="match status" value="1"/>
</dbReference>
<evidence type="ECO:0000313" key="3">
    <source>
        <dbReference type="EMBL" id="MCQ8769334.1"/>
    </source>
</evidence>
<dbReference type="RefSeq" id="WP_168094659.1">
    <property type="nucleotide sequence ID" value="NZ_JAATER010000281.1"/>
</dbReference>
<dbReference type="PANTHER" id="PTHR35526">
    <property type="entry name" value="ANTI-SIGMA-F FACTOR RSBW-RELATED"/>
    <property type="match status" value="1"/>
</dbReference>
<sequence length="158" mass="17320">MLLLPVPKPVLSVPDEIEPFEYRLRVPNDARAVPIARGATRAFLAAHGLGELTGRAELLACELLTNAIVHTTDAAELRVSWSQWEVLTLTAWDSGDLPPAPRPDSHPYDDNGRGLTLLRSLADNWGHFASPHGFTCRPSKAVWCSITRRPSPSSRPPV</sequence>
<comment type="caution">
    <text evidence="3">The sequence shown here is derived from an EMBL/GenBank/DDBJ whole genome shotgun (WGS) entry which is preliminary data.</text>
</comment>
<keyword evidence="1" id="KW-0723">Serine/threonine-protein kinase</keyword>
<dbReference type="AlphaFoldDB" id="A0A9X2RLA5"/>
<dbReference type="PANTHER" id="PTHR35526:SF3">
    <property type="entry name" value="ANTI-SIGMA-F FACTOR RSBW"/>
    <property type="match status" value="1"/>
</dbReference>
<keyword evidence="1" id="KW-0418">Kinase</keyword>
<dbReference type="InterPro" id="IPR003594">
    <property type="entry name" value="HATPase_dom"/>
</dbReference>
<dbReference type="Gene3D" id="3.30.565.10">
    <property type="entry name" value="Histidine kinase-like ATPase, C-terminal domain"/>
    <property type="match status" value="1"/>
</dbReference>
<feature type="domain" description="Histidine kinase/HSP90-like ATPase" evidence="2">
    <location>
        <begin position="27"/>
        <end position="125"/>
    </location>
</feature>
<keyword evidence="4" id="KW-1185">Reference proteome</keyword>
<dbReference type="SUPFAM" id="SSF55874">
    <property type="entry name" value="ATPase domain of HSP90 chaperone/DNA topoisomerase II/histidine kinase"/>
    <property type="match status" value="1"/>
</dbReference>
<reference evidence="3" key="1">
    <citation type="submission" date="2022-06" db="EMBL/GenBank/DDBJ databases">
        <title>WGS of actinobacteria.</title>
        <authorList>
            <person name="Thawai C."/>
        </authorList>
    </citation>
    <scope>NUCLEOTIDE SEQUENCE</scope>
    <source>
        <strain evidence="3">AA8</strain>
    </source>
</reference>
<dbReference type="EMBL" id="JANIID010000003">
    <property type="protein sequence ID" value="MCQ8769334.1"/>
    <property type="molecule type" value="Genomic_DNA"/>
</dbReference>
<dbReference type="InterPro" id="IPR036890">
    <property type="entry name" value="HATPase_C_sf"/>
</dbReference>
<dbReference type="Proteomes" id="UP001142374">
    <property type="component" value="Unassembled WGS sequence"/>
</dbReference>
<dbReference type="GO" id="GO:0004674">
    <property type="term" value="F:protein serine/threonine kinase activity"/>
    <property type="evidence" value="ECO:0007669"/>
    <property type="project" value="UniProtKB-KW"/>
</dbReference>
<dbReference type="GO" id="GO:0005524">
    <property type="term" value="F:ATP binding"/>
    <property type="evidence" value="ECO:0007669"/>
    <property type="project" value="UniProtKB-KW"/>
</dbReference>
<proteinExistence type="predicted"/>
<evidence type="ECO:0000259" key="2">
    <source>
        <dbReference type="Pfam" id="PF13581"/>
    </source>
</evidence>
<keyword evidence="3" id="KW-0067">ATP-binding</keyword>
<dbReference type="InterPro" id="IPR050267">
    <property type="entry name" value="Anti-sigma-factor_SerPK"/>
</dbReference>
<protein>
    <submittedName>
        <fullName evidence="3">ATP-binding protein</fullName>
    </submittedName>
</protein>
<name>A0A9X2RLA5_9ACTN</name>
<evidence type="ECO:0000256" key="1">
    <source>
        <dbReference type="ARBA" id="ARBA00022527"/>
    </source>
</evidence>